<evidence type="ECO:0000256" key="6">
    <source>
        <dbReference type="ARBA" id="ARBA00044907"/>
    </source>
</evidence>
<comment type="catalytic activity">
    <reaction evidence="6">
        <text>D-lyxose = D-xylulose</text>
        <dbReference type="Rhea" id="RHEA:14201"/>
        <dbReference type="ChEBI" id="CHEBI:16789"/>
        <dbReference type="ChEBI" id="CHEBI:17140"/>
        <dbReference type="EC" id="5.3.1.15"/>
    </reaction>
</comment>
<proteinExistence type="inferred from homology"/>
<dbReference type="InterPro" id="IPR010864">
    <property type="entry name" value="D-lyxose_isomer"/>
</dbReference>
<keyword evidence="5" id="KW-0119">Carbohydrate metabolism</keyword>
<dbReference type="AlphaFoldDB" id="A0A221SX44"/>
<protein>
    <recommendedName>
        <fullName evidence="8">D-lyxose ketol-isomerase</fullName>
        <ecNumber evidence="8">5.3.1.15</ecNumber>
    </recommendedName>
</protein>
<comment type="similarity">
    <text evidence="7">Belongs to the D-lyxose ketol-isomerase family.</text>
</comment>
<dbReference type="Gene3D" id="2.60.120.10">
    <property type="entry name" value="Jelly Rolls"/>
    <property type="match status" value="1"/>
</dbReference>
<evidence type="ECO:0000313" key="9">
    <source>
        <dbReference type="EMBL" id="ASN81222.1"/>
    </source>
</evidence>
<evidence type="ECO:0000256" key="4">
    <source>
        <dbReference type="ARBA" id="ARBA00023235"/>
    </source>
</evidence>
<evidence type="ECO:0000256" key="3">
    <source>
        <dbReference type="ARBA" id="ARBA00023211"/>
    </source>
</evidence>
<name>A0A221SX44_9DEIO</name>
<dbReference type="KEGG" id="dfc:DFI_09570"/>
<dbReference type="SUPFAM" id="SSF51182">
    <property type="entry name" value="RmlC-like cupins"/>
    <property type="match status" value="1"/>
</dbReference>
<evidence type="ECO:0000256" key="2">
    <source>
        <dbReference type="ARBA" id="ARBA00022723"/>
    </source>
</evidence>
<dbReference type="Pfam" id="PF07385">
    <property type="entry name" value="Lyx_isomer"/>
    <property type="match status" value="1"/>
</dbReference>
<dbReference type="GO" id="GO:0047828">
    <property type="term" value="F:D-lyxose ketol-isomerase activity"/>
    <property type="evidence" value="ECO:0007669"/>
    <property type="project" value="UniProtKB-EC"/>
</dbReference>
<evidence type="ECO:0000256" key="7">
    <source>
        <dbReference type="ARBA" id="ARBA00044951"/>
    </source>
</evidence>
<gene>
    <name evidence="9" type="ORF">DFI_09570</name>
</gene>
<sequence length="226" mass="24452">MRRSEINAAQRAALALLREHRFQPPPWVTWTPADWAAAPEVSAYCRARQMGWDVTDFGSGDFARRGLLLICTRNGLLHTPGEVTYAEKLLVIGEGQVTPLHTHRHKTEDIINRGGGLLTVELATLDPATGTAGTAPVTVLTDGRARTVPAGEAVHLHPGESITLHPGTLHRFYAQPGHGPVLAGEVSAVNDDLTDNLFLDPVGRFPQIEEDEPALHPLWSDLPAPA</sequence>
<comment type="cofactor">
    <cofactor evidence="1">
        <name>Mn(2+)</name>
        <dbReference type="ChEBI" id="CHEBI:29035"/>
    </cofactor>
</comment>
<evidence type="ECO:0000256" key="8">
    <source>
        <dbReference type="ARBA" id="ARBA00044972"/>
    </source>
</evidence>
<accession>A0A221SX44</accession>
<dbReference type="InterPro" id="IPR047581">
    <property type="entry name" value="EcSI_cupin"/>
</dbReference>
<evidence type="ECO:0000256" key="1">
    <source>
        <dbReference type="ARBA" id="ARBA00001936"/>
    </source>
</evidence>
<dbReference type="InterPro" id="IPR011051">
    <property type="entry name" value="RmlC_Cupin_sf"/>
</dbReference>
<dbReference type="EMBL" id="CP021081">
    <property type="protein sequence ID" value="ASN81222.1"/>
    <property type="molecule type" value="Genomic_DNA"/>
</dbReference>
<dbReference type="STRING" id="317577.GCA_000419625_01999"/>
<dbReference type="RefSeq" id="WP_027462941.1">
    <property type="nucleotide sequence ID" value="NZ_CP021081.1"/>
</dbReference>
<dbReference type="CDD" id="cd20309">
    <property type="entry name" value="cupin_EcSI"/>
    <property type="match status" value="1"/>
</dbReference>
<dbReference type="InterPro" id="IPR014710">
    <property type="entry name" value="RmlC-like_jellyroll"/>
</dbReference>
<dbReference type="EC" id="5.3.1.15" evidence="8"/>
<evidence type="ECO:0000256" key="5">
    <source>
        <dbReference type="ARBA" id="ARBA00023277"/>
    </source>
</evidence>
<keyword evidence="4 9" id="KW-0413">Isomerase</keyword>
<evidence type="ECO:0000313" key="10">
    <source>
        <dbReference type="Proteomes" id="UP000259030"/>
    </source>
</evidence>
<reference evidence="9 10" key="1">
    <citation type="submission" date="2017-05" db="EMBL/GenBank/DDBJ databases">
        <title>The complete genome sequence of Deinococcus ficus isolated from the rhizosphere of the Ficus religiosa L. in Taiwan.</title>
        <authorList>
            <person name="Wu K.-M."/>
            <person name="Liao T.-L."/>
            <person name="Liu Y.-M."/>
            <person name="Young C.-C."/>
            <person name="Tsai S.-F."/>
        </authorList>
    </citation>
    <scope>NUCLEOTIDE SEQUENCE [LARGE SCALE GENOMIC DNA]</scope>
    <source>
        <strain evidence="9 10">CC-FR2-10</strain>
    </source>
</reference>
<organism evidence="9 10">
    <name type="scientific">Deinococcus ficus</name>
    <dbReference type="NCBI Taxonomy" id="317577"/>
    <lineage>
        <taxon>Bacteria</taxon>
        <taxon>Thermotogati</taxon>
        <taxon>Deinococcota</taxon>
        <taxon>Deinococci</taxon>
        <taxon>Deinococcales</taxon>
        <taxon>Deinococcaceae</taxon>
        <taxon>Deinococcus</taxon>
    </lineage>
</organism>
<keyword evidence="2" id="KW-0479">Metal-binding</keyword>
<dbReference type="GO" id="GO:0046872">
    <property type="term" value="F:metal ion binding"/>
    <property type="evidence" value="ECO:0007669"/>
    <property type="project" value="UniProtKB-KW"/>
</dbReference>
<keyword evidence="10" id="KW-1185">Reference proteome</keyword>
<keyword evidence="3" id="KW-0464">Manganese</keyword>
<dbReference type="Proteomes" id="UP000259030">
    <property type="component" value="Chromosome"/>
</dbReference>